<dbReference type="Proteomes" id="UP000027222">
    <property type="component" value="Unassembled WGS sequence"/>
</dbReference>
<feature type="compositionally biased region" description="Low complexity" evidence="1">
    <location>
        <begin position="218"/>
        <end position="228"/>
    </location>
</feature>
<feature type="compositionally biased region" description="Polar residues" evidence="1">
    <location>
        <begin position="277"/>
        <end position="300"/>
    </location>
</feature>
<proteinExistence type="predicted"/>
<protein>
    <recommendedName>
        <fullName evidence="4">Arrestin-like N-terminal domain-containing protein</fullName>
    </recommendedName>
</protein>
<name>A0A067T665_GALM3</name>
<organism evidence="2 3">
    <name type="scientific">Galerina marginata (strain CBS 339.88)</name>
    <dbReference type="NCBI Taxonomy" id="685588"/>
    <lineage>
        <taxon>Eukaryota</taxon>
        <taxon>Fungi</taxon>
        <taxon>Dikarya</taxon>
        <taxon>Basidiomycota</taxon>
        <taxon>Agaricomycotina</taxon>
        <taxon>Agaricomycetes</taxon>
        <taxon>Agaricomycetidae</taxon>
        <taxon>Agaricales</taxon>
        <taxon>Agaricineae</taxon>
        <taxon>Strophariaceae</taxon>
        <taxon>Galerina</taxon>
    </lineage>
</organism>
<sequence length="648" mass="70802">MANPSSDNDCTDATNVKREWPRFFVNRRLSNSSLDTHGSTTSARTALPQYSMAGDLPPVSPNLSVPGGLLGSGAPGVTLASRPLPVIPNIVNFPPRYSLISRRLSSQSLPNDIQEDVGRSHIEHLFPIRDNKPWATLLTFTPKSVPGLIQEPRPKSKLPRFLGSEPILGMVELDLESARTIQQITITLRGTIVSGSLVHDAHVFLEYKNILWHKSMGDPPSSSTPPDTNNGKKSQGRFLGSYQFPFNFPCPTRVNIDSYEAIIPDALSPFSLATTSSSVDTKPSMSSSSKNDLGQGSSQRHIGGTDRKHKKRLSQIPLAITGDEGIAKNWICPIPQNFVETGITASVQYELIVDIVHGFLKPNSRIKTNVSYLPCISSSLPSVKRLQAQENNALAPGPVLDPGGWFALPTSALRGQLGGPVAKPVNIDCTLYLASPLSYTRGTFIPCYLKLSSEDLDALNALSAPNSPRVRLVRRLRHLLPRGEVGVLTGDLVPVNGQSNLMTVIGEMGDAVWWLPPKDVLQEPHTHYLEGEIHLSRRLEPSCACSLFQIEYFVEMLPFTCMGFKPTAPRKGMSDVDVLSQALVAHPVNIATIYTPDTPLPVSFTKPPVNNRRTAHLRRNLSATSLATLFERVENSGGNAEYAVGWRR</sequence>
<dbReference type="InterPro" id="IPR014752">
    <property type="entry name" value="Arrestin-like_C"/>
</dbReference>
<reference evidence="3" key="1">
    <citation type="journal article" date="2014" name="Proc. Natl. Acad. Sci. U.S.A.">
        <title>Extensive sampling of basidiomycete genomes demonstrates inadequacy of the white-rot/brown-rot paradigm for wood decay fungi.</title>
        <authorList>
            <person name="Riley R."/>
            <person name="Salamov A.A."/>
            <person name="Brown D.W."/>
            <person name="Nagy L.G."/>
            <person name="Floudas D."/>
            <person name="Held B.W."/>
            <person name="Levasseur A."/>
            <person name="Lombard V."/>
            <person name="Morin E."/>
            <person name="Otillar R."/>
            <person name="Lindquist E.A."/>
            <person name="Sun H."/>
            <person name="LaButti K.M."/>
            <person name="Schmutz J."/>
            <person name="Jabbour D."/>
            <person name="Luo H."/>
            <person name="Baker S.E."/>
            <person name="Pisabarro A.G."/>
            <person name="Walton J.D."/>
            <person name="Blanchette R.A."/>
            <person name="Henrissat B."/>
            <person name="Martin F."/>
            <person name="Cullen D."/>
            <person name="Hibbett D.S."/>
            <person name="Grigoriev I.V."/>
        </authorList>
    </citation>
    <scope>NUCLEOTIDE SEQUENCE [LARGE SCALE GENOMIC DNA]</scope>
    <source>
        <strain evidence="3">CBS 339.88</strain>
    </source>
</reference>
<dbReference type="Gene3D" id="2.60.40.640">
    <property type="match status" value="1"/>
</dbReference>
<evidence type="ECO:0008006" key="4">
    <source>
        <dbReference type="Google" id="ProtNLM"/>
    </source>
</evidence>
<dbReference type="OrthoDB" id="3262423at2759"/>
<evidence type="ECO:0000313" key="3">
    <source>
        <dbReference type="Proteomes" id="UP000027222"/>
    </source>
</evidence>
<dbReference type="EMBL" id="KL142374">
    <property type="protein sequence ID" value="KDR78626.1"/>
    <property type="molecule type" value="Genomic_DNA"/>
</dbReference>
<accession>A0A067T665</accession>
<evidence type="ECO:0000313" key="2">
    <source>
        <dbReference type="EMBL" id="KDR78626.1"/>
    </source>
</evidence>
<feature type="region of interest" description="Disordered" evidence="1">
    <location>
        <begin position="216"/>
        <end position="236"/>
    </location>
</feature>
<dbReference type="HOGENOM" id="CLU_025691_1_0_1"/>
<dbReference type="AlphaFoldDB" id="A0A067T665"/>
<evidence type="ECO:0000256" key="1">
    <source>
        <dbReference type="SAM" id="MobiDB-lite"/>
    </source>
</evidence>
<keyword evidence="3" id="KW-1185">Reference proteome</keyword>
<gene>
    <name evidence="2" type="ORF">GALMADRAFT_1258921</name>
</gene>
<feature type="region of interest" description="Disordered" evidence="1">
    <location>
        <begin position="277"/>
        <end position="310"/>
    </location>
</feature>